<keyword evidence="3" id="KW-1185">Reference proteome</keyword>
<reference evidence="2 3" key="1">
    <citation type="submission" date="2011-08" db="EMBL/GenBank/DDBJ databases">
        <authorList>
            <person name="Lin Y."/>
            <person name="Hao X."/>
            <person name="Johnstone L."/>
            <person name="Miller S.J."/>
            <person name="Wei G."/>
            <person name="Rensing C."/>
        </authorList>
    </citation>
    <scope>NUCLEOTIDE SEQUENCE [LARGE SCALE GENOMIC DNA]</scope>
    <source>
        <strain evidence="2 3">K42</strain>
    </source>
</reference>
<sequence>MAAVRTNGRPGTPTYRWTRSDGTASGVLREVLVRGRQETRLRLRLRWTFRGEGRRTARAELRLLTPDRFTAAARFAYDCR</sequence>
<dbReference type="PATRIC" id="fig|700597.3.peg.3411"/>
<organism evidence="2 3">
    <name type="scientific">Streptomyces zinciresistens K42</name>
    <dbReference type="NCBI Taxonomy" id="700597"/>
    <lineage>
        <taxon>Bacteria</taxon>
        <taxon>Bacillati</taxon>
        <taxon>Actinomycetota</taxon>
        <taxon>Actinomycetes</taxon>
        <taxon>Kitasatosporales</taxon>
        <taxon>Streptomycetaceae</taxon>
        <taxon>Streptomyces</taxon>
    </lineage>
</organism>
<dbReference type="Proteomes" id="UP000004217">
    <property type="component" value="Unassembled WGS sequence"/>
</dbReference>
<evidence type="ECO:0000256" key="1">
    <source>
        <dbReference type="SAM" id="MobiDB-lite"/>
    </source>
</evidence>
<proteinExistence type="predicted"/>
<gene>
    <name evidence="2" type="ORF">SZN_17407</name>
</gene>
<dbReference type="RefSeq" id="WP_007496664.1">
    <property type="nucleotide sequence ID" value="NZ_AGBF01000053.1"/>
</dbReference>
<evidence type="ECO:0000313" key="3">
    <source>
        <dbReference type="Proteomes" id="UP000004217"/>
    </source>
</evidence>
<comment type="caution">
    <text evidence="2">The sequence shown here is derived from an EMBL/GenBank/DDBJ whole genome shotgun (WGS) entry which is preliminary data.</text>
</comment>
<accession>G2GDA4</accession>
<protein>
    <submittedName>
        <fullName evidence="2">Uncharacterized protein</fullName>
    </submittedName>
</protein>
<dbReference type="EMBL" id="AGBF01000053">
    <property type="protein sequence ID" value="EGX58503.1"/>
    <property type="molecule type" value="Genomic_DNA"/>
</dbReference>
<feature type="region of interest" description="Disordered" evidence="1">
    <location>
        <begin position="1"/>
        <end position="20"/>
    </location>
</feature>
<name>G2GDA4_9ACTN</name>
<evidence type="ECO:0000313" key="2">
    <source>
        <dbReference type="EMBL" id="EGX58503.1"/>
    </source>
</evidence>
<dbReference type="AlphaFoldDB" id="G2GDA4"/>